<evidence type="ECO:0000313" key="5">
    <source>
        <dbReference type="EMBL" id="CAI2382520.1"/>
    </source>
</evidence>
<proteinExistence type="predicted"/>
<comment type="caution">
    <text evidence="5">The sequence shown here is derived from an EMBL/GenBank/DDBJ whole genome shotgun (WGS) entry which is preliminary data.</text>
</comment>
<dbReference type="Proteomes" id="UP001295684">
    <property type="component" value="Unassembled WGS sequence"/>
</dbReference>
<keyword evidence="1" id="KW-0539">Nucleus</keyword>
<gene>
    <name evidence="5" type="ORF">ECRASSUSDP1_LOCUS23995</name>
</gene>
<dbReference type="InterPro" id="IPR009057">
    <property type="entry name" value="Homeodomain-like_sf"/>
</dbReference>
<name>A0AAD2D7E3_EUPCR</name>
<dbReference type="EMBL" id="CAMPGE010024701">
    <property type="protein sequence ID" value="CAI2382520.1"/>
    <property type="molecule type" value="Genomic_DNA"/>
</dbReference>
<evidence type="ECO:0000259" key="4">
    <source>
        <dbReference type="PROSITE" id="PS51294"/>
    </source>
</evidence>
<dbReference type="Gene3D" id="1.10.10.60">
    <property type="entry name" value="Homeodomain-like"/>
    <property type="match status" value="1"/>
</dbReference>
<evidence type="ECO:0000259" key="3">
    <source>
        <dbReference type="PROSITE" id="PS50090"/>
    </source>
</evidence>
<evidence type="ECO:0000256" key="1">
    <source>
        <dbReference type="ARBA" id="ARBA00023242"/>
    </source>
</evidence>
<protein>
    <submittedName>
        <fullName evidence="5">Uncharacterized protein</fullName>
    </submittedName>
</protein>
<dbReference type="SMART" id="SM00717">
    <property type="entry name" value="SANT"/>
    <property type="match status" value="1"/>
</dbReference>
<feature type="domain" description="HTH myb-type" evidence="4">
    <location>
        <begin position="34"/>
        <end position="88"/>
    </location>
</feature>
<dbReference type="SUPFAM" id="SSF46689">
    <property type="entry name" value="Homeodomain-like"/>
    <property type="match status" value="1"/>
</dbReference>
<reference evidence="5" key="1">
    <citation type="submission" date="2023-07" db="EMBL/GenBank/DDBJ databases">
        <authorList>
            <consortium name="AG Swart"/>
            <person name="Singh M."/>
            <person name="Singh A."/>
            <person name="Seah K."/>
            <person name="Emmerich C."/>
        </authorList>
    </citation>
    <scope>NUCLEOTIDE SEQUENCE</scope>
    <source>
        <strain evidence="5">DP1</strain>
    </source>
</reference>
<dbReference type="PROSITE" id="PS50090">
    <property type="entry name" value="MYB_LIKE"/>
    <property type="match status" value="1"/>
</dbReference>
<keyword evidence="6" id="KW-1185">Reference proteome</keyword>
<accession>A0AAD2D7E3</accession>
<dbReference type="AlphaFoldDB" id="A0AAD2D7E3"/>
<evidence type="ECO:0000256" key="2">
    <source>
        <dbReference type="SAM" id="MobiDB-lite"/>
    </source>
</evidence>
<feature type="compositionally biased region" description="Polar residues" evidence="2">
    <location>
        <begin position="183"/>
        <end position="192"/>
    </location>
</feature>
<dbReference type="PANTHER" id="PTHR12802:SF155">
    <property type="entry name" value="DEUBIQUITINASE MYSM1"/>
    <property type="match status" value="1"/>
</dbReference>
<evidence type="ECO:0000313" key="6">
    <source>
        <dbReference type="Proteomes" id="UP001295684"/>
    </source>
</evidence>
<dbReference type="PROSITE" id="PS51294">
    <property type="entry name" value="HTH_MYB"/>
    <property type="match status" value="1"/>
</dbReference>
<organism evidence="5 6">
    <name type="scientific">Euplotes crassus</name>
    <dbReference type="NCBI Taxonomy" id="5936"/>
    <lineage>
        <taxon>Eukaryota</taxon>
        <taxon>Sar</taxon>
        <taxon>Alveolata</taxon>
        <taxon>Ciliophora</taxon>
        <taxon>Intramacronucleata</taxon>
        <taxon>Spirotrichea</taxon>
        <taxon>Hypotrichia</taxon>
        <taxon>Euplotida</taxon>
        <taxon>Euplotidae</taxon>
        <taxon>Moneuplotes</taxon>
    </lineage>
</organism>
<sequence>MQIRKHRKQSDQQEFNVEIPAQLLPAKVTYLAAKQKKKTGKWSDREHARFVNYLKIYGKNWEKLEGLIPTRNSLQIKSHCQKYLNDIKKEFNTEDPMDYFVKHNCNEPLFNDSDKSSEKFRKEIPNLTDCGIVKKVSTCIPNLIRMAKPIERSQIQEFQMKNKKRYHKYQRKCLKDSSSSESITPDSNKSAKSPNYYCVSLATIKEKAQISSKPLTRTDENADKVHLIKRAFELNHRNSPNNLSAIKPHQVHELDVSQHNFATKNDKIEIKSPCFISVDQDDIRHIIPLDLDNPVRVPFYQEQSINLNQNNNLRQFSGTTVNSPISQCYPFHNNQTPLNLNTKMTEQRINIGCLTTNISQPHNLILPPKKSPLSSPPLTALKYCTCPNSPLKNLN</sequence>
<feature type="domain" description="Myb-like" evidence="3">
    <location>
        <begin position="34"/>
        <end position="84"/>
    </location>
</feature>
<dbReference type="InterPro" id="IPR001005">
    <property type="entry name" value="SANT/Myb"/>
</dbReference>
<dbReference type="CDD" id="cd00167">
    <property type="entry name" value="SANT"/>
    <property type="match status" value="1"/>
</dbReference>
<dbReference type="PANTHER" id="PTHR12802">
    <property type="entry name" value="SWI/SNF COMPLEX-RELATED"/>
    <property type="match status" value="1"/>
</dbReference>
<dbReference type="Pfam" id="PF00249">
    <property type="entry name" value="Myb_DNA-binding"/>
    <property type="match status" value="1"/>
</dbReference>
<dbReference type="InterPro" id="IPR017930">
    <property type="entry name" value="Myb_dom"/>
</dbReference>
<feature type="region of interest" description="Disordered" evidence="2">
    <location>
        <begin position="169"/>
        <end position="192"/>
    </location>
</feature>